<reference evidence="2" key="1">
    <citation type="submission" date="2023-03" db="EMBL/GenBank/DDBJ databases">
        <title>Chromosome-scale reference genome and RAD-based genetic map of yellow starthistle (Centaurea solstitialis) reveal putative structural variation and QTLs associated with invader traits.</title>
        <authorList>
            <person name="Reatini B."/>
            <person name="Cang F.A."/>
            <person name="Jiang Q."/>
            <person name="Mckibben M.T.W."/>
            <person name="Barker M.S."/>
            <person name="Rieseberg L.H."/>
            <person name="Dlugosch K.M."/>
        </authorList>
    </citation>
    <scope>NUCLEOTIDE SEQUENCE</scope>
    <source>
        <strain evidence="2">CAN-66</strain>
        <tissue evidence="2">Leaf</tissue>
    </source>
</reference>
<dbReference type="PANTHER" id="PTHR48475:SF2">
    <property type="entry name" value="RIBONUCLEASE H"/>
    <property type="match status" value="1"/>
</dbReference>
<protein>
    <recommendedName>
        <fullName evidence="1">RNase H type-1 domain-containing protein</fullName>
    </recommendedName>
</protein>
<dbReference type="GO" id="GO:0004523">
    <property type="term" value="F:RNA-DNA hybrid ribonuclease activity"/>
    <property type="evidence" value="ECO:0007669"/>
    <property type="project" value="InterPro"/>
</dbReference>
<evidence type="ECO:0000259" key="1">
    <source>
        <dbReference type="Pfam" id="PF13456"/>
    </source>
</evidence>
<evidence type="ECO:0000313" key="2">
    <source>
        <dbReference type="EMBL" id="KAJ9544162.1"/>
    </source>
</evidence>
<name>A0AA38W033_9ASTR</name>
<dbReference type="EMBL" id="JARYMX010000006">
    <property type="protein sequence ID" value="KAJ9544162.1"/>
    <property type="molecule type" value="Genomic_DNA"/>
</dbReference>
<dbReference type="SUPFAM" id="SSF53098">
    <property type="entry name" value="Ribonuclease H-like"/>
    <property type="match status" value="1"/>
</dbReference>
<organism evidence="2 3">
    <name type="scientific">Centaurea solstitialis</name>
    <name type="common">yellow star-thistle</name>
    <dbReference type="NCBI Taxonomy" id="347529"/>
    <lineage>
        <taxon>Eukaryota</taxon>
        <taxon>Viridiplantae</taxon>
        <taxon>Streptophyta</taxon>
        <taxon>Embryophyta</taxon>
        <taxon>Tracheophyta</taxon>
        <taxon>Spermatophyta</taxon>
        <taxon>Magnoliopsida</taxon>
        <taxon>eudicotyledons</taxon>
        <taxon>Gunneridae</taxon>
        <taxon>Pentapetalae</taxon>
        <taxon>asterids</taxon>
        <taxon>campanulids</taxon>
        <taxon>Asterales</taxon>
        <taxon>Asteraceae</taxon>
        <taxon>Carduoideae</taxon>
        <taxon>Cardueae</taxon>
        <taxon>Centaureinae</taxon>
        <taxon>Centaurea</taxon>
    </lineage>
</organism>
<dbReference type="InterPro" id="IPR002156">
    <property type="entry name" value="RNaseH_domain"/>
</dbReference>
<dbReference type="InterPro" id="IPR012337">
    <property type="entry name" value="RNaseH-like_sf"/>
</dbReference>
<dbReference type="GO" id="GO:0003676">
    <property type="term" value="F:nucleic acid binding"/>
    <property type="evidence" value="ECO:0007669"/>
    <property type="project" value="InterPro"/>
</dbReference>
<dbReference type="Pfam" id="PF13456">
    <property type="entry name" value="RVT_3"/>
    <property type="match status" value="1"/>
</dbReference>
<evidence type="ECO:0000313" key="3">
    <source>
        <dbReference type="Proteomes" id="UP001172457"/>
    </source>
</evidence>
<comment type="caution">
    <text evidence="2">The sequence shown here is derived from an EMBL/GenBank/DDBJ whole genome shotgun (WGS) entry which is preliminary data.</text>
</comment>
<dbReference type="Gene3D" id="3.30.420.10">
    <property type="entry name" value="Ribonuclease H-like superfamily/Ribonuclease H"/>
    <property type="match status" value="1"/>
</dbReference>
<gene>
    <name evidence="2" type="ORF">OSB04_023869</name>
</gene>
<sequence>MILEDILRKSRDTYEMLQDDQNIPSIEGEIVGCKIGLYPRSQVGAQSEDKGKVKVVYKVKKLNLEQQEPTMCDEVHNVMIQDNKPWLLYVDVRILKRTRIRTRCCLTILTRGNMVYSIRCEFKATNNEEKYEALIAGLDIAHKLGAKHLYVRINGDFQAKDSKMTTYLKIVKNRVTRFDHFLIEQIPRDLNTQADALANLGSAFNDPSMEIIPILHLTTPTIEIKE</sequence>
<dbReference type="PANTHER" id="PTHR48475">
    <property type="entry name" value="RIBONUCLEASE H"/>
    <property type="match status" value="1"/>
</dbReference>
<feature type="domain" description="RNase H type-1" evidence="1">
    <location>
        <begin position="113"/>
        <end position="200"/>
    </location>
</feature>
<dbReference type="AlphaFoldDB" id="A0AA38W033"/>
<dbReference type="InterPro" id="IPR036397">
    <property type="entry name" value="RNaseH_sf"/>
</dbReference>
<accession>A0AA38W033</accession>
<dbReference type="Proteomes" id="UP001172457">
    <property type="component" value="Chromosome 6"/>
</dbReference>
<proteinExistence type="predicted"/>
<keyword evidence="3" id="KW-1185">Reference proteome</keyword>